<organism evidence="8 9">
    <name type="scientific">Oceanotoga teriensis</name>
    <dbReference type="NCBI Taxonomy" id="515440"/>
    <lineage>
        <taxon>Bacteria</taxon>
        <taxon>Thermotogati</taxon>
        <taxon>Thermotogota</taxon>
        <taxon>Thermotogae</taxon>
        <taxon>Petrotogales</taxon>
        <taxon>Petrotogaceae</taxon>
        <taxon>Oceanotoga</taxon>
    </lineage>
</organism>
<dbReference type="AlphaFoldDB" id="A0AA45HIW6"/>
<keyword evidence="5" id="KW-0411">Iron-sulfur</keyword>
<dbReference type="PANTHER" id="PTHR30389:SF17">
    <property type="entry name" value="L(+)-TARTRATE DEHYDRATASE SUBUNIT ALPHA-RELATED"/>
    <property type="match status" value="1"/>
</dbReference>
<accession>A0AA45HIW6</accession>
<comment type="caution">
    <text evidence="8">The sequence shown here is derived from an EMBL/GenBank/DDBJ whole genome shotgun (WGS) entry which is preliminary data.</text>
</comment>
<gene>
    <name evidence="8" type="ORF">C7380_107109</name>
</gene>
<protein>
    <submittedName>
        <fullName evidence="8">Fumarate hydratase subunit alpha</fullName>
    </submittedName>
</protein>
<dbReference type="GO" id="GO:0016829">
    <property type="term" value="F:lyase activity"/>
    <property type="evidence" value="ECO:0007669"/>
    <property type="project" value="UniProtKB-KW"/>
</dbReference>
<evidence type="ECO:0000256" key="1">
    <source>
        <dbReference type="ARBA" id="ARBA00008876"/>
    </source>
</evidence>
<dbReference type="NCBIfam" id="TIGR00722">
    <property type="entry name" value="ttdA_fumA_fumB"/>
    <property type="match status" value="1"/>
</dbReference>
<dbReference type="Proteomes" id="UP000245921">
    <property type="component" value="Unassembled WGS sequence"/>
</dbReference>
<evidence type="ECO:0000256" key="5">
    <source>
        <dbReference type="ARBA" id="ARBA00023014"/>
    </source>
</evidence>
<dbReference type="InterPro" id="IPR004646">
    <property type="entry name" value="Fe-S_hydro-lyase_TtdA-typ_cat"/>
</dbReference>
<keyword evidence="9" id="KW-1185">Reference proteome</keyword>
<feature type="domain" description="Fe-S hydro-lyase tartrate dehydratase alpha-type catalytic" evidence="7">
    <location>
        <begin position="35"/>
        <end position="264"/>
    </location>
</feature>
<comment type="similarity">
    <text evidence="1">Belongs to the class-I fumarase family.</text>
</comment>
<keyword evidence="2" id="KW-0004">4Fe-4S</keyword>
<dbReference type="RefSeq" id="WP_109604689.1">
    <property type="nucleotide sequence ID" value="NZ_QGGI01000007.1"/>
</dbReference>
<evidence type="ECO:0000313" key="8">
    <source>
        <dbReference type="EMBL" id="PWJ95154.1"/>
    </source>
</evidence>
<name>A0AA45HIW6_9BACT</name>
<dbReference type="GO" id="GO:0051539">
    <property type="term" value="F:4 iron, 4 sulfur cluster binding"/>
    <property type="evidence" value="ECO:0007669"/>
    <property type="project" value="UniProtKB-KW"/>
</dbReference>
<keyword evidence="4" id="KW-0408">Iron</keyword>
<dbReference type="GO" id="GO:0046872">
    <property type="term" value="F:metal ion binding"/>
    <property type="evidence" value="ECO:0007669"/>
    <property type="project" value="UniProtKB-KW"/>
</dbReference>
<proteinExistence type="inferred from homology"/>
<evidence type="ECO:0000256" key="6">
    <source>
        <dbReference type="ARBA" id="ARBA00023239"/>
    </source>
</evidence>
<evidence type="ECO:0000256" key="3">
    <source>
        <dbReference type="ARBA" id="ARBA00022723"/>
    </source>
</evidence>
<reference evidence="8 9" key="1">
    <citation type="submission" date="2018-05" db="EMBL/GenBank/DDBJ databases">
        <title>Genomic Encyclopedia of Type Strains, Phase IV (KMG-IV): sequencing the most valuable type-strain genomes for metagenomic binning, comparative biology and taxonomic classification.</title>
        <authorList>
            <person name="Goeker M."/>
        </authorList>
    </citation>
    <scope>NUCLEOTIDE SEQUENCE [LARGE SCALE GENOMIC DNA]</scope>
    <source>
        <strain evidence="8 9">DSM 24906</strain>
    </source>
</reference>
<dbReference type="Pfam" id="PF05681">
    <property type="entry name" value="Fumerase"/>
    <property type="match status" value="1"/>
</dbReference>
<evidence type="ECO:0000259" key="7">
    <source>
        <dbReference type="Pfam" id="PF05681"/>
    </source>
</evidence>
<evidence type="ECO:0000313" key="9">
    <source>
        <dbReference type="Proteomes" id="UP000245921"/>
    </source>
</evidence>
<keyword evidence="3" id="KW-0479">Metal-binding</keyword>
<evidence type="ECO:0000256" key="2">
    <source>
        <dbReference type="ARBA" id="ARBA00022485"/>
    </source>
</evidence>
<dbReference type="EMBL" id="QGGI01000007">
    <property type="protein sequence ID" value="PWJ95154.1"/>
    <property type="molecule type" value="Genomic_DNA"/>
</dbReference>
<dbReference type="PANTHER" id="PTHR30389">
    <property type="entry name" value="FUMARATE HYDRATASE-RELATED"/>
    <property type="match status" value="1"/>
</dbReference>
<keyword evidence="6" id="KW-0456">Lyase</keyword>
<evidence type="ECO:0000256" key="4">
    <source>
        <dbReference type="ARBA" id="ARBA00023004"/>
    </source>
</evidence>
<sequence length="270" mass="30953">MRDYIFKLLTTEIKKANEIINDEAKIFIDDYEGPFSEEIKNNILIAESKELPLCQDTGIIEFFVFLPKFFNISFDIEKLLNDVVLYVYKNNFYRYSTVKDPLFERVNLENNSPSIVHYMFHDKKFIEIRFLVKGGGSENLSALFMLKPTSSKEDIKKIICDYIKNNGMRGCPPLNIGIGIGGSSDKAVVLSKLALTYDFNNRNDNIFYSDFEKELIEDLNDLKIGFQGLGSGRSVYSVHINYFPTHIAVLPLAISIDCYLVRKGCVRVEV</sequence>
<dbReference type="InterPro" id="IPR051208">
    <property type="entry name" value="Class-I_Fumarase/Tartrate_DH"/>
</dbReference>